<evidence type="ECO:0000313" key="2">
    <source>
        <dbReference type="Proteomes" id="UP001303046"/>
    </source>
</evidence>
<reference evidence="1 2" key="1">
    <citation type="submission" date="2023-08" db="EMBL/GenBank/DDBJ databases">
        <title>A Necator americanus chromosomal reference genome.</title>
        <authorList>
            <person name="Ilik V."/>
            <person name="Petrzelkova K.J."/>
            <person name="Pardy F."/>
            <person name="Fuh T."/>
            <person name="Niatou-Singa F.S."/>
            <person name="Gouil Q."/>
            <person name="Baker L."/>
            <person name="Ritchie M.E."/>
            <person name="Jex A.R."/>
            <person name="Gazzola D."/>
            <person name="Li H."/>
            <person name="Toshio Fujiwara R."/>
            <person name="Zhan B."/>
            <person name="Aroian R.V."/>
            <person name="Pafco B."/>
            <person name="Schwarz E.M."/>
        </authorList>
    </citation>
    <scope>NUCLEOTIDE SEQUENCE [LARGE SCALE GENOMIC DNA]</scope>
    <source>
        <strain evidence="1 2">Aroian</strain>
        <tissue evidence="1">Whole animal</tissue>
    </source>
</reference>
<comment type="caution">
    <text evidence="1">The sequence shown here is derived from an EMBL/GenBank/DDBJ whole genome shotgun (WGS) entry which is preliminary data.</text>
</comment>
<organism evidence="1 2">
    <name type="scientific">Necator americanus</name>
    <name type="common">Human hookworm</name>
    <dbReference type="NCBI Taxonomy" id="51031"/>
    <lineage>
        <taxon>Eukaryota</taxon>
        <taxon>Metazoa</taxon>
        <taxon>Ecdysozoa</taxon>
        <taxon>Nematoda</taxon>
        <taxon>Chromadorea</taxon>
        <taxon>Rhabditida</taxon>
        <taxon>Rhabditina</taxon>
        <taxon>Rhabditomorpha</taxon>
        <taxon>Strongyloidea</taxon>
        <taxon>Ancylostomatidae</taxon>
        <taxon>Bunostominae</taxon>
        <taxon>Necator</taxon>
    </lineage>
</organism>
<sequence>MKGFDFKQPIYRAFTDGDDLTVTAKASCNGRHILRNVCAPPNPTPPRLRFAENPLGFAGGGDATVDAAIEGEADQEGRAPVNAAWTKWKMATGVLCDKKVHVRLKLKIHKTFSRPDKWKDEGGATGMVWLRLAAREKFCCQNRSEARCYTRDATLIPWLDRAKQDMIDARLCTAEALDRSKWKTRSRKADPTTTRDKV</sequence>
<dbReference type="Proteomes" id="UP001303046">
    <property type="component" value="Unassembled WGS sequence"/>
</dbReference>
<name>A0ABR1DVJ6_NECAM</name>
<dbReference type="EMBL" id="JAVFWL010000005">
    <property type="protein sequence ID" value="KAK6754308.1"/>
    <property type="molecule type" value="Genomic_DNA"/>
</dbReference>
<proteinExistence type="predicted"/>
<keyword evidence="2" id="KW-1185">Reference proteome</keyword>
<gene>
    <name evidence="1" type="primary">Necator_chrV.g18149</name>
    <name evidence="1" type="ORF">RB195_013358</name>
</gene>
<accession>A0ABR1DVJ6</accession>
<evidence type="ECO:0000313" key="1">
    <source>
        <dbReference type="EMBL" id="KAK6754308.1"/>
    </source>
</evidence>
<protein>
    <submittedName>
        <fullName evidence="1">Uncharacterized protein</fullName>
    </submittedName>
</protein>